<organism evidence="2 3">
    <name type="scientific">Toxocara canis</name>
    <name type="common">Canine roundworm</name>
    <dbReference type="NCBI Taxonomy" id="6265"/>
    <lineage>
        <taxon>Eukaryota</taxon>
        <taxon>Metazoa</taxon>
        <taxon>Ecdysozoa</taxon>
        <taxon>Nematoda</taxon>
        <taxon>Chromadorea</taxon>
        <taxon>Rhabditida</taxon>
        <taxon>Spirurina</taxon>
        <taxon>Ascaridomorpha</taxon>
        <taxon>Ascaridoidea</taxon>
        <taxon>Toxocaridae</taxon>
        <taxon>Toxocara</taxon>
    </lineage>
</organism>
<dbReference type="Proteomes" id="UP000031036">
    <property type="component" value="Unassembled WGS sequence"/>
</dbReference>
<dbReference type="OrthoDB" id="5817536at2759"/>
<proteinExistence type="predicted"/>
<keyword evidence="1" id="KW-0732">Signal</keyword>
<feature type="chain" id="PRO_5002079278" evidence="1">
    <location>
        <begin position="17"/>
        <end position="112"/>
    </location>
</feature>
<accession>A0A0B2UT42</accession>
<evidence type="ECO:0000313" key="3">
    <source>
        <dbReference type="Proteomes" id="UP000031036"/>
    </source>
</evidence>
<feature type="signal peptide" evidence="1">
    <location>
        <begin position="1"/>
        <end position="16"/>
    </location>
</feature>
<gene>
    <name evidence="2" type="ORF">Tcan_12833</name>
</gene>
<evidence type="ECO:0000256" key="1">
    <source>
        <dbReference type="SAM" id="SignalP"/>
    </source>
</evidence>
<name>A0A0B2UT42_TOXCA</name>
<dbReference type="EMBL" id="JPKZ01003252">
    <property type="protein sequence ID" value="KHN72404.1"/>
    <property type="molecule type" value="Genomic_DNA"/>
</dbReference>
<sequence length="112" mass="12469">MCIIHLFVIRLRFSNLFFFFADLTCNETMSVVDETERKDVRRFLQQQANVSTARIAAVAQSNTAQHSSRPILKTIMRAQAPSQLVASNCSIPQKATHSSTLNAVSSSLPQKT</sequence>
<comment type="caution">
    <text evidence="2">The sequence shown here is derived from an EMBL/GenBank/DDBJ whole genome shotgun (WGS) entry which is preliminary data.</text>
</comment>
<evidence type="ECO:0000313" key="2">
    <source>
        <dbReference type="EMBL" id="KHN72404.1"/>
    </source>
</evidence>
<protein>
    <submittedName>
        <fullName evidence="2">Uncharacterized protein</fullName>
    </submittedName>
</protein>
<keyword evidence="3" id="KW-1185">Reference proteome</keyword>
<dbReference type="AlphaFoldDB" id="A0A0B2UT42"/>
<reference evidence="2 3" key="1">
    <citation type="submission" date="2014-11" db="EMBL/GenBank/DDBJ databases">
        <title>Genetic blueprint of the zoonotic pathogen Toxocara canis.</title>
        <authorList>
            <person name="Zhu X.-Q."/>
            <person name="Korhonen P.K."/>
            <person name="Cai H."/>
            <person name="Young N.D."/>
            <person name="Nejsum P."/>
            <person name="von Samson-Himmelstjerna G."/>
            <person name="Boag P.R."/>
            <person name="Tan P."/>
            <person name="Li Q."/>
            <person name="Min J."/>
            <person name="Yang Y."/>
            <person name="Wang X."/>
            <person name="Fang X."/>
            <person name="Hall R.S."/>
            <person name="Hofmann A."/>
            <person name="Sternberg P.W."/>
            <person name="Jex A.R."/>
            <person name="Gasser R.B."/>
        </authorList>
    </citation>
    <scope>NUCLEOTIDE SEQUENCE [LARGE SCALE GENOMIC DNA]</scope>
    <source>
        <strain evidence="2">PN_DK_2014</strain>
    </source>
</reference>